<sequence>MDHNDKKIIRLAKKGDAKSQFLIASEMFFTGAEPLKKNNEIVGWIEGTRSCFVGKEPRKDNSEVVEWLEKSSNGGLVEAKNLLGMLYMHGEGVKKQVRKGLALVVEAARLGFSEAQYNLALIHLRGFGVKKSPENAVYWLKKDEDKRELDSTYLLGCMYFAGYGVEKDKYLAASLINRAIRYGFDDKWGVLEYILEDIAYEYNNGYEVNESDSDLDCVLNAMNELEFYFR</sequence>
<dbReference type="InterPro" id="IPR052945">
    <property type="entry name" value="Mitotic_Regulator"/>
</dbReference>
<dbReference type="EMBL" id="PZKL01000045">
    <property type="protein sequence ID" value="PTH79089.1"/>
    <property type="molecule type" value="Genomic_DNA"/>
</dbReference>
<dbReference type="SMART" id="SM00671">
    <property type="entry name" value="SEL1"/>
    <property type="match status" value="3"/>
</dbReference>
<dbReference type="PANTHER" id="PTHR43628">
    <property type="entry name" value="ACTIVATOR OF C KINASE PROTEIN 1-RELATED"/>
    <property type="match status" value="1"/>
</dbReference>
<comment type="caution">
    <text evidence="1">The sequence shown here is derived from an EMBL/GenBank/DDBJ whole genome shotgun (WGS) entry which is preliminary data.</text>
</comment>
<protein>
    <recommendedName>
        <fullName evidence="3">Sel1 repeat family protein</fullName>
    </recommendedName>
</protein>
<organism evidence="1 2">
    <name type="scientific">Aeromonas veronii</name>
    <dbReference type="NCBI Taxonomy" id="654"/>
    <lineage>
        <taxon>Bacteria</taxon>
        <taxon>Pseudomonadati</taxon>
        <taxon>Pseudomonadota</taxon>
        <taxon>Gammaproteobacteria</taxon>
        <taxon>Aeromonadales</taxon>
        <taxon>Aeromonadaceae</taxon>
        <taxon>Aeromonas</taxon>
    </lineage>
</organism>
<dbReference type="PANTHER" id="PTHR43628:SF1">
    <property type="entry name" value="CHITIN SYNTHASE REGULATORY FACTOR 2-RELATED"/>
    <property type="match status" value="1"/>
</dbReference>
<dbReference type="Proteomes" id="UP000241986">
    <property type="component" value="Unassembled WGS sequence"/>
</dbReference>
<evidence type="ECO:0000313" key="1">
    <source>
        <dbReference type="EMBL" id="PTH79089.1"/>
    </source>
</evidence>
<evidence type="ECO:0008006" key="3">
    <source>
        <dbReference type="Google" id="ProtNLM"/>
    </source>
</evidence>
<dbReference type="Pfam" id="PF08238">
    <property type="entry name" value="Sel1"/>
    <property type="match status" value="4"/>
</dbReference>
<name>A0A2T4MWY1_AERVE</name>
<dbReference type="AlphaFoldDB" id="A0A2T4MWY1"/>
<accession>A0A2T4MWY1</accession>
<reference evidence="1 2" key="1">
    <citation type="submission" date="2018-03" db="EMBL/GenBank/DDBJ databases">
        <title>Aeromonas veronii whole genome sequencing and analysis.</title>
        <authorList>
            <person name="Xie H."/>
            <person name="Liu T."/>
            <person name="Wang K."/>
        </authorList>
    </citation>
    <scope>NUCLEOTIDE SEQUENCE [LARGE SCALE GENOMIC DNA]</scope>
    <source>
        <strain evidence="1 2">XH.VA.1</strain>
    </source>
</reference>
<proteinExistence type="predicted"/>
<dbReference type="SUPFAM" id="SSF81901">
    <property type="entry name" value="HCP-like"/>
    <property type="match status" value="1"/>
</dbReference>
<dbReference type="InterPro" id="IPR011990">
    <property type="entry name" value="TPR-like_helical_dom_sf"/>
</dbReference>
<gene>
    <name evidence="1" type="ORF">DAA48_21870</name>
</gene>
<dbReference type="InterPro" id="IPR006597">
    <property type="entry name" value="Sel1-like"/>
</dbReference>
<dbReference type="RefSeq" id="WP_107684714.1">
    <property type="nucleotide sequence ID" value="NZ_PZKL01000045.1"/>
</dbReference>
<evidence type="ECO:0000313" key="2">
    <source>
        <dbReference type="Proteomes" id="UP000241986"/>
    </source>
</evidence>
<dbReference type="Gene3D" id="1.25.40.10">
    <property type="entry name" value="Tetratricopeptide repeat domain"/>
    <property type="match status" value="1"/>
</dbReference>